<accession>A0ABV1EIN0</accession>
<dbReference type="PANTHER" id="PTHR36984">
    <property type="entry name" value="CRISPR-ASSOCIATED ENDORIBONUCLEASE CAS6 1"/>
    <property type="match status" value="1"/>
</dbReference>
<dbReference type="Pfam" id="PF01881">
    <property type="entry name" value="Cas_Cas6_C"/>
    <property type="match status" value="1"/>
</dbReference>
<protein>
    <submittedName>
        <fullName evidence="3">CRISPR-associated endoribonuclease Cas6</fullName>
    </submittedName>
</protein>
<feature type="domain" description="CRISPR associated protein Cas6 C-terminal" evidence="2">
    <location>
        <begin position="122"/>
        <end position="238"/>
    </location>
</feature>
<sequence>MYQIKLCFKLEYSFLPKEMDRLFTSFLKAATKNISEDLYQRLYDKSRSIMKTFTYSYYLPGAKFTADKILLDKDEFMVFFTDADDKEFLYLFNAFQTMKFRHYSMNKNSMQLMSVYIQNINDITDDEIIIKMQSPLLARYHDNDTNSDTYYTFDKNEFADVVKENVKIFIERMNIPVETDDFSIQAIKGKKVVIPVFGRNTDASLGIFKLKGSVALLNVLQRSGIGARRSTGNGKFEVLG</sequence>
<keyword evidence="4" id="KW-1185">Reference proteome</keyword>
<evidence type="ECO:0000256" key="1">
    <source>
        <dbReference type="ARBA" id="ARBA00023118"/>
    </source>
</evidence>
<dbReference type="RefSeq" id="WP_262530192.1">
    <property type="nucleotide sequence ID" value="NZ_JAOQJS010000006.1"/>
</dbReference>
<dbReference type="NCBIfam" id="TIGR01877">
    <property type="entry name" value="cas_cas6"/>
    <property type="match status" value="1"/>
</dbReference>
<dbReference type="Gene3D" id="3.30.70.1900">
    <property type="match status" value="1"/>
</dbReference>
<dbReference type="InterPro" id="IPR045747">
    <property type="entry name" value="CRISPR-assoc_prot_Cas6_N_sf"/>
</dbReference>
<keyword evidence="1" id="KW-0051">Antiviral defense</keyword>
<evidence type="ECO:0000313" key="4">
    <source>
        <dbReference type="Proteomes" id="UP001482186"/>
    </source>
</evidence>
<comment type="caution">
    <text evidence="3">The sequence shown here is derived from an EMBL/GenBank/DDBJ whole genome shotgun (WGS) entry which is preliminary data.</text>
</comment>
<dbReference type="InterPro" id="IPR049435">
    <property type="entry name" value="Cas_Cas6_C"/>
</dbReference>
<proteinExistence type="predicted"/>
<dbReference type="EMBL" id="JBBNFM010000006">
    <property type="protein sequence ID" value="MEQ2454436.1"/>
    <property type="molecule type" value="Genomic_DNA"/>
</dbReference>
<gene>
    <name evidence="3" type="primary">cas6</name>
    <name evidence="3" type="ORF">AAAT04_10340</name>
</gene>
<evidence type="ECO:0000313" key="3">
    <source>
        <dbReference type="EMBL" id="MEQ2454436.1"/>
    </source>
</evidence>
<dbReference type="InterPro" id="IPR010156">
    <property type="entry name" value="CRISPR-assoc_prot_Cas6"/>
</dbReference>
<dbReference type="Proteomes" id="UP001482186">
    <property type="component" value="Unassembled WGS sequence"/>
</dbReference>
<dbReference type="Gene3D" id="3.30.70.1890">
    <property type="match status" value="1"/>
</dbReference>
<evidence type="ECO:0000259" key="2">
    <source>
        <dbReference type="Pfam" id="PF01881"/>
    </source>
</evidence>
<reference evidence="3 4" key="1">
    <citation type="submission" date="2024-04" db="EMBL/GenBank/DDBJ databases">
        <title>Human intestinal bacterial collection.</title>
        <authorList>
            <person name="Pauvert C."/>
            <person name="Hitch T.C.A."/>
            <person name="Clavel T."/>
        </authorList>
    </citation>
    <scope>NUCLEOTIDE SEQUENCE [LARGE SCALE GENOMIC DNA]</scope>
    <source>
        <strain evidence="3 4">CLA-AA-H141</strain>
    </source>
</reference>
<dbReference type="PANTHER" id="PTHR36984:SF3">
    <property type="entry name" value="CRISPR-ASSOCIATED ENDORIBONUCLEASE CAS6"/>
    <property type="match status" value="1"/>
</dbReference>
<organism evidence="3 4">
    <name type="scientific">Coprococcus ammoniilyticus</name>
    <dbReference type="NCBI Taxonomy" id="2981785"/>
    <lineage>
        <taxon>Bacteria</taxon>
        <taxon>Bacillati</taxon>
        <taxon>Bacillota</taxon>
        <taxon>Clostridia</taxon>
        <taxon>Lachnospirales</taxon>
        <taxon>Lachnospiraceae</taxon>
        <taxon>Coprococcus</taxon>
    </lineage>
</organism>
<name>A0ABV1EIN0_9FIRM</name>